<dbReference type="OrthoDB" id="5422561at2"/>
<accession>A0A6N8ED42</accession>
<dbReference type="InterPro" id="IPR021831">
    <property type="entry name" value="ParD-like"/>
</dbReference>
<dbReference type="EMBL" id="WNKT01000006">
    <property type="protein sequence ID" value="MTW20427.1"/>
    <property type="molecule type" value="Genomic_DNA"/>
</dbReference>
<dbReference type="AlphaFoldDB" id="A0A6N8ED42"/>
<dbReference type="Pfam" id="PF11903">
    <property type="entry name" value="ParD_like"/>
    <property type="match status" value="1"/>
</dbReference>
<gene>
    <name evidence="1" type="ORF">GJ668_04855</name>
</gene>
<sequence length="79" mass="8995">MGMPVRIDEFLYEDAKRHAKAECRTIAGQIEFWAKLGKAALDNPDLPVDFVRDLLISRAEPRDQATPFVPEGRRSESHD</sequence>
<organism evidence="1 2">
    <name type="scientific">Allochromatium palmeri</name>
    <dbReference type="NCBI Taxonomy" id="231048"/>
    <lineage>
        <taxon>Bacteria</taxon>
        <taxon>Pseudomonadati</taxon>
        <taxon>Pseudomonadota</taxon>
        <taxon>Gammaproteobacteria</taxon>
        <taxon>Chromatiales</taxon>
        <taxon>Chromatiaceae</taxon>
        <taxon>Allochromatium</taxon>
    </lineage>
</organism>
<evidence type="ECO:0000313" key="1">
    <source>
        <dbReference type="EMBL" id="MTW20427.1"/>
    </source>
</evidence>
<comment type="caution">
    <text evidence="1">The sequence shown here is derived from an EMBL/GenBank/DDBJ whole genome shotgun (WGS) entry which is preliminary data.</text>
</comment>
<evidence type="ECO:0000313" key="2">
    <source>
        <dbReference type="Proteomes" id="UP000434044"/>
    </source>
</evidence>
<evidence type="ECO:0008006" key="3">
    <source>
        <dbReference type="Google" id="ProtNLM"/>
    </source>
</evidence>
<protein>
    <recommendedName>
        <fullName evidence="3">ParD-like family protein</fullName>
    </recommendedName>
</protein>
<proteinExistence type="predicted"/>
<name>A0A6N8ED42_9GAMM</name>
<dbReference type="Proteomes" id="UP000434044">
    <property type="component" value="Unassembled WGS sequence"/>
</dbReference>
<reference evidence="1 2" key="1">
    <citation type="submission" date="2019-11" db="EMBL/GenBank/DDBJ databases">
        <title>Whole-genome sequence of the anaerobic purple sulfur bacterium Allochromatium palmeri DSM 15591.</title>
        <authorList>
            <person name="Kyndt J.A."/>
            <person name="Meyer T.E."/>
        </authorList>
    </citation>
    <scope>NUCLEOTIDE SEQUENCE [LARGE SCALE GENOMIC DNA]</scope>
    <source>
        <strain evidence="1 2">DSM 15591</strain>
    </source>
</reference>
<dbReference type="RefSeq" id="WP_155449024.1">
    <property type="nucleotide sequence ID" value="NZ_WNKT01000006.1"/>
</dbReference>
<keyword evidence="2" id="KW-1185">Reference proteome</keyword>